<keyword evidence="3" id="KW-1185">Reference proteome</keyword>
<dbReference type="InterPro" id="IPR050951">
    <property type="entry name" value="Retrovirus_Pol_polyprotein"/>
</dbReference>
<comment type="caution">
    <text evidence="2">The sequence shown here is derived from an EMBL/GenBank/DDBJ whole genome shotgun (WGS) entry which is preliminary data.</text>
</comment>
<dbReference type="Gene3D" id="3.30.420.10">
    <property type="entry name" value="Ribonuclease H-like superfamily/Ribonuclease H"/>
    <property type="match status" value="1"/>
</dbReference>
<proteinExistence type="predicted"/>
<dbReference type="InterPro" id="IPR012337">
    <property type="entry name" value="RNaseH-like_sf"/>
</dbReference>
<dbReference type="PROSITE" id="PS50994">
    <property type="entry name" value="INTEGRASE"/>
    <property type="match status" value="1"/>
</dbReference>
<gene>
    <name evidence="2" type="ORF">DEA37_0003160</name>
</gene>
<dbReference type="EMBL" id="QNGE01001933">
    <property type="protein sequence ID" value="KAA3676535.1"/>
    <property type="molecule type" value="Genomic_DNA"/>
</dbReference>
<sequence>MTSQTVTHRLYRLFSVFGMPVSIYSDRGASFVSADLRIFLLKKGVTSSHITACNPQANGQLESIDDILRCPVTLSLTPQVLVAAKWESVLLYALPPIRLLSCVKTNTNPHERLFAYNHLVQLTIIIIINGNTSVVHTNA</sequence>
<dbReference type="PANTHER" id="PTHR37984">
    <property type="entry name" value="PROTEIN CBG26694"/>
    <property type="match status" value="1"/>
</dbReference>
<dbReference type="GO" id="GO:0015074">
    <property type="term" value="P:DNA integration"/>
    <property type="evidence" value="ECO:0007669"/>
    <property type="project" value="InterPro"/>
</dbReference>
<evidence type="ECO:0000313" key="2">
    <source>
        <dbReference type="EMBL" id="KAA3676535.1"/>
    </source>
</evidence>
<dbReference type="SUPFAM" id="SSF53098">
    <property type="entry name" value="Ribonuclease H-like"/>
    <property type="match status" value="1"/>
</dbReference>
<dbReference type="Proteomes" id="UP000324629">
    <property type="component" value="Unassembled WGS sequence"/>
</dbReference>
<dbReference type="InterPro" id="IPR001584">
    <property type="entry name" value="Integrase_cat-core"/>
</dbReference>
<protein>
    <recommendedName>
        <fullName evidence="1">Integrase catalytic domain-containing protein</fullName>
    </recommendedName>
</protein>
<dbReference type="PANTHER" id="PTHR37984:SF5">
    <property type="entry name" value="PROTEIN NYNRIN-LIKE"/>
    <property type="match status" value="1"/>
</dbReference>
<dbReference type="AlphaFoldDB" id="A0A5J4NLN6"/>
<name>A0A5J4NLN6_9TREM</name>
<dbReference type="GO" id="GO:0003676">
    <property type="term" value="F:nucleic acid binding"/>
    <property type="evidence" value="ECO:0007669"/>
    <property type="project" value="InterPro"/>
</dbReference>
<evidence type="ECO:0000259" key="1">
    <source>
        <dbReference type="PROSITE" id="PS50994"/>
    </source>
</evidence>
<evidence type="ECO:0000313" key="3">
    <source>
        <dbReference type="Proteomes" id="UP000324629"/>
    </source>
</evidence>
<reference evidence="2 3" key="1">
    <citation type="journal article" date="2019" name="Gigascience">
        <title>Whole-genome sequence of the oriental lung fluke Paragonimus westermani.</title>
        <authorList>
            <person name="Oey H."/>
            <person name="Zakrzewski M."/>
            <person name="Narain K."/>
            <person name="Devi K.R."/>
            <person name="Agatsuma T."/>
            <person name="Nawaratna S."/>
            <person name="Gobert G.N."/>
            <person name="Jones M.K."/>
            <person name="Ragan M.A."/>
            <person name="McManus D.P."/>
            <person name="Krause L."/>
        </authorList>
    </citation>
    <scope>NUCLEOTIDE SEQUENCE [LARGE SCALE GENOMIC DNA]</scope>
    <source>
        <strain evidence="2 3">IND2009</strain>
    </source>
</reference>
<feature type="domain" description="Integrase catalytic" evidence="1">
    <location>
        <begin position="1"/>
        <end position="117"/>
    </location>
</feature>
<accession>A0A5J4NLN6</accession>
<organism evidence="2 3">
    <name type="scientific">Paragonimus westermani</name>
    <dbReference type="NCBI Taxonomy" id="34504"/>
    <lineage>
        <taxon>Eukaryota</taxon>
        <taxon>Metazoa</taxon>
        <taxon>Spiralia</taxon>
        <taxon>Lophotrochozoa</taxon>
        <taxon>Platyhelminthes</taxon>
        <taxon>Trematoda</taxon>
        <taxon>Digenea</taxon>
        <taxon>Plagiorchiida</taxon>
        <taxon>Troglotremata</taxon>
        <taxon>Troglotrematidae</taxon>
        <taxon>Paragonimus</taxon>
    </lineage>
</organism>
<dbReference type="InterPro" id="IPR036397">
    <property type="entry name" value="RNaseH_sf"/>
</dbReference>